<comment type="caution">
    <text evidence="8">The sequence shown here is derived from an EMBL/GenBank/DDBJ whole genome shotgun (WGS) entry which is preliminary data.</text>
</comment>
<accession>A0A154IHR1</accession>
<dbReference type="EMBL" id="LVYU01000098">
    <property type="protein sequence ID" value="KZB00145.1"/>
    <property type="molecule type" value="Genomic_DNA"/>
</dbReference>
<dbReference type="Gene3D" id="3.40.50.720">
    <property type="entry name" value="NAD(P)-binding Rossmann-like Domain"/>
    <property type="match status" value="1"/>
</dbReference>
<protein>
    <recommendedName>
        <fullName evidence="4 6">dTDP-4-dehydrorhamnose reductase</fullName>
        <ecNumber evidence="3 6">1.1.1.133</ecNumber>
    </recommendedName>
</protein>
<comment type="cofactor">
    <cofactor evidence="6">
        <name>Mg(2+)</name>
        <dbReference type="ChEBI" id="CHEBI:18420"/>
    </cofactor>
    <text evidence="6">Binds 1 Mg(2+) ion per monomer.</text>
</comment>
<evidence type="ECO:0000256" key="2">
    <source>
        <dbReference type="ARBA" id="ARBA00010944"/>
    </source>
</evidence>
<dbReference type="NCBIfam" id="TIGR01214">
    <property type="entry name" value="rmlD"/>
    <property type="match status" value="1"/>
</dbReference>
<comment type="similarity">
    <text evidence="2 6">Belongs to the dTDP-4-dehydrorhamnose reductase family.</text>
</comment>
<dbReference type="InterPro" id="IPR005913">
    <property type="entry name" value="dTDP_dehydrorham_reduct"/>
</dbReference>
<evidence type="ECO:0000313" key="8">
    <source>
        <dbReference type="EMBL" id="KZB00145.1"/>
    </source>
</evidence>
<dbReference type="EC" id="1.1.1.133" evidence="3 6"/>
<evidence type="ECO:0000256" key="6">
    <source>
        <dbReference type="RuleBase" id="RU364082"/>
    </source>
</evidence>
<keyword evidence="6" id="KW-0560">Oxidoreductase</keyword>
<comment type="function">
    <text evidence="6">Catalyzes the reduction of dTDP-6-deoxy-L-lyxo-4-hexulose to yield dTDP-L-rhamnose.</text>
</comment>
<comment type="catalytic activity">
    <reaction evidence="5 6">
        <text>dTDP-beta-L-rhamnose + NADP(+) = dTDP-4-dehydro-beta-L-rhamnose + NADPH + H(+)</text>
        <dbReference type="Rhea" id="RHEA:21796"/>
        <dbReference type="ChEBI" id="CHEBI:15378"/>
        <dbReference type="ChEBI" id="CHEBI:57510"/>
        <dbReference type="ChEBI" id="CHEBI:57783"/>
        <dbReference type="ChEBI" id="CHEBI:58349"/>
        <dbReference type="ChEBI" id="CHEBI:62830"/>
        <dbReference type="EC" id="1.1.1.133"/>
    </reaction>
</comment>
<dbReference type="PANTHER" id="PTHR10491:SF4">
    <property type="entry name" value="METHIONINE ADENOSYLTRANSFERASE 2 SUBUNIT BETA"/>
    <property type="match status" value="1"/>
</dbReference>
<evidence type="ECO:0000256" key="5">
    <source>
        <dbReference type="ARBA" id="ARBA00048200"/>
    </source>
</evidence>
<reference evidence="8" key="1">
    <citation type="submission" date="2016-03" db="EMBL/GenBank/DDBJ databases">
        <title>Microsymbionts genomes from the relict species Vavilovia formosa.</title>
        <authorList>
            <person name="Chirak E."/>
            <person name="Kimeklis A."/>
            <person name="Kopat V."/>
            <person name="Andronov E."/>
        </authorList>
    </citation>
    <scope>NUCLEOTIDE SEQUENCE [LARGE SCALE GENOMIC DNA]</scope>
    <source>
        <strain evidence="8">Vaf12</strain>
    </source>
</reference>
<feature type="domain" description="RmlD-like substrate binding" evidence="7">
    <location>
        <begin position="1"/>
        <end position="289"/>
    </location>
</feature>
<dbReference type="PANTHER" id="PTHR10491">
    <property type="entry name" value="DTDP-4-DEHYDRORHAMNOSE REDUCTASE"/>
    <property type="match status" value="1"/>
</dbReference>
<keyword evidence="6" id="KW-0521">NADP</keyword>
<dbReference type="SUPFAM" id="SSF51735">
    <property type="entry name" value="NAD(P)-binding Rossmann-fold domains"/>
    <property type="match status" value="1"/>
</dbReference>
<organism evidence="8">
    <name type="scientific">Rhizobium leguminosarum</name>
    <dbReference type="NCBI Taxonomy" id="384"/>
    <lineage>
        <taxon>Bacteria</taxon>
        <taxon>Pseudomonadati</taxon>
        <taxon>Pseudomonadota</taxon>
        <taxon>Alphaproteobacteria</taxon>
        <taxon>Hyphomicrobiales</taxon>
        <taxon>Rhizobiaceae</taxon>
        <taxon>Rhizobium/Agrobacterium group</taxon>
        <taxon>Rhizobium</taxon>
    </lineage>
</organism>
<dbReference type="UniPathway" id="UPA00124"/>
<evidence type="ECO:0000256" key="1">
    <source>
        <dbReference type="ARBA" id="ARBA00004781"/>
    </source>
</evidence>
<dbReference type="CDD" id="cd05254">
    <property type="entry name" value="dTDP_HR_like_SDR_e"/>
    <property type="match status" value="1"/>
</dbReference>
<gene>
    <name evidence="8" type="ORF">A4A59_20455</name>
</gene>
<dbReference type="InterPro" id="IPR036291">
    <property type="entry name" value="NAD(P)-bd_dom_sf"/>
</dbReference>
<sequence>MRIAVTGMSGQVTSALQAQNVPGIEIIAIGRPELDLLEPSMVSEIIAKIKPEVVVSSAAYTAVDKAESDEAAAFAINRDGAKAIAAATAELSLPVIHLSTDYVFDGDKPECYVESDPVGPVSVYGRSKLEGEYAVAAANENHVILRTAWVYSTFGHNFVKTMLRLAETREELSVVSDQLGCPTSAGDIAGAIVKIAGRLSNDSSPDLRGVFHLVGSGETSWAGFARYILSIHEEKTGRRVTVKDIATADYPTAAKRPANSRLCCDKLKSLYSVSMPEWRISVRAAVTKLLEEPKEAV</sequence>
<dbReference type="InterPro" id="IPR029903">
    <property type="entry name" value="RmlD-like-bd"/>
</dbReference>
<dbReference type="GO" id="GO:0019305">
    <property type="term" value="P:dTDP-rhamnose biosynthetic process"/>
    <property type="evidence" value="ECO:0007669"/>
    <property type="project" value="UniProtKB-UniPathway"/>
</dbReference>
<proteinExistence type="inferred from homology"/>
<dbReference type="AlphaFoldDB" id="A0A154IHR1"/>
<evidence type="ECO:0000256" key="4">
    <source>
        <dbReference type="ARBA" id="ARBA00017099"/>
    </source>
</evidence>
<dbReference type="Pfam" id="PF04321">
    <property type="entry name" value="RmlD_sub_bind"/>
    <property type="match status" value="1"/>
</dbReference>
<comment type="pathway">
    <text evidence="1 6">Carbohydrate biosynthesis; dTDP-L-rhamnose biosynthesis.</text>
</comment>
<dbReference type="RefSeq" id="WP_062942523.1">
    <property type="nucleotide sequence ID" value="NZ_CP171844.1"/>
</dbReference>
<dbReference type="GO" id="GO:0008831">
    <property type="term" value="F:dTDP-4-dehydrorhamnose reductase activity"/>
    <property type="evidence" value="ECO:0007669"/>
    <property type="project" value="UniProtKB-EC"/>
</dbReference>
<dbReference type="Gene3D" id="3.90.25.10">
    <property type="entry name" value="UDP-galactose 4-epimerase, domain 1"/>
    <property type="match status" value="1"/>
</dbReference>
<name>A0A154IHR1_RHILE</name>
<evidence type="ECO:0000259" key="7">
    <source>
        <dbReference type="Pfam" id="PF04321"/>
    </source>
</evidence>
<evidence type="ECO:0000256" key="3">
    <source>
        <dbReference type="ARBA" id="ARBA00012929"/>
    </source>
</evidence>